<gene>
    <name evidence="2" type="ORF">F3Y22_tig00005712pilonHSYRG00017</name>
</gene>
<evidence type="ECO:0000313" key="3">
    <source>
        <dbReference type="Proteomes" id="UP000436088"/>
    </source>
</evidence>
<comment type="caution">
    <text evidence="2">The sequence shown here is derived from an EMBL/GenBank/DDBJ whole genome shotgun (WGS) entry which is preliminary data.</text>
</comment>
<reference evidence="2" key="1">
    <citation type="submission" date="2019-09" db="EMBL/GenBank/DDBJ databases">
        <title>Draft genome information of white flower Hibiscus syriacus.</title>
        <authorList>
            <person name="Kim Y.-M."/>
        </authorList>
    </citation>
    <scope>NUCLEOTIDE SEQUENCE [LARGE SCALE GENOMIC DNA]</scope>
    <source>
        <strain evidence="2">YM2019G1</strain>
    </source>
</reference>
<feature type="compositionally biased region" description="Basic and acidic residues" evidence="1">
    <location>
        <begin position="157"/>
        <end position="167"/>
    </location>
</feature>
<proteinExistence type="predicted"/>
<dbReference type="AlphaFoldDB" id="A0A6A3CIU1"/>
<feature type="compositionally biased region" description="Basic and acidic residues" evidence="1">
    <location>
        <begin position="29"/>
        <end position="43"/>
    </location>
</feature>
<evidence type="ECO:0000256" key="1">
    <source>
        <dbReference type="SAM" id="MobiDB-lite"/>
    </source>
</evidence>
<keyword evidence="3" id="KW-1185">Reference proteome</keyword>
<sequence length="363" mass="40753">MALTLVPQKQHLQSLKLQYSRTMASLSVDAKDQQHKEESKESKMIQVSNDQEDHKAAAAADEENKVLRKEMEKNLQDYNHLQMKLALIQQNNPMKDPRIFLSLLNGNEGLVQEQQQGIERDLNTVNNPRHGSPSAGDSDDKDGHGLGLSLTLKTRTSQREIREEERNKKLKKPRMMNRCRRSFHLQSQAMLFPHPTGKLGFPLEQDVKQLQYVQYNMYVETSSKLKIASGTIFADERWVSMEEICPEICKRKSLPTSLLSLHGSSRMPGQETRTHNHPIPVGATAMASTASSSALPASNFMLLVSSHGIPNPHLMNSSAAAMNVNDPSKGMVLSLTNNHRFDNQILPSVPLAHQQAFPRLPSR</sequence>
<feature type="region of interest" description="Disordered" evidence="1">
    <location>
        <begin position="121"/>
        <end position="174"/>
    </location>
</feature>
<protein>
    <submittedName>
        <fullName evidence="2">Uncharacterized protein</fullName>
    </submittedName>
</protein>
<evidence type="ECO:0000313" key="2">
    <source>
        <dbReference type="EMBL" id="KAE8727208.1"/>
    </source>
</evidence>
<organism evidence="2 3">
    <name type="scientific">Hibiscus syriacus</name>
    <name type="common">Rose of Sharon</name>
    <dbReference type="NCBI Taxonomy" id="106335"/>
    <lineage>
        <taxon>Eukaryota</taxon>
        <taxon>Viridiplantae</taxon>
        <taxon>Streptophyta</taxon>
        <taxon>Embryophyta</taxon>
        <taxon>Tracheophyta</taxon>
        <taxon>Spermatophyta</taxon>
        <taxon>Magnoliopsida</taxon>
        <taxon>eudicotyledons</taxon>
        <taxon>Gunneridae</taxon>
        <taxon>Pentapetalae</taxon>
        <taxon>rosids</taxon>
        <taxon>malvids</taxon>
        <taxon>Malvales</taxon>
        <taxon>Malvaceae</taxon>
        <taxon>Malvoideae</taxon>
        <taxon>Hibiscus</taxon>
    </lineage>
</organism>
<dbReference type="Proteomes" id="UP000436088">
    <property type="component" value="Unassembled WGS sequence"/>
</dbReference>
<dbReference type="EMBL" id="VEPZ02000314">
    <property type="protein sequence ID" value="KAE8727208.1"/>
    <property type="molecule type" value="Genomic_DNA"/>
</dbReference>
<feature type="region of interest" description="Disordered" evidence="1">
    <location>
        <begin position="29"/>
        <end position="53"/>
    </location>
</feature>
<name>A0A6A3CIU1_HIBSY</name>
<accession>A0A6A3CIU1</accession>